<organism evidence="4 5">
    <name type="scientific">Cyprinus carpio carpio</name>
    <dbReference type="NCBI Taxonomy" id="630221"/>
    <lineage>
        <taxon>Eukaryota</taxon>
        <taxon>Metazoa</taxon>
        <taxon>Chordata</taxon>
        <taxon>Craniata</taxon>
        <taxon>Vertebrata</taxon>
        <taxon>Euteleostomi</taxon>
        <taxon>Actinopterygii</taxon>
        <taxon>Neopterygii</taxon>
        <taxon>Teleostei</taxon>
        <taxon>Ostariophysi</taxon>
        <taxon>Cypriniformes</taxon>
        <taxon>Cyprinidae</taxon>
        <taxon>Cyprininae</taxon>
        <taxon>Cyprinus</taxon>
    </lineage>
</organism>
<dbReference type="Proteomes" id="UP001108240">
    <property type="component" value="Unplaced"/>
</dbReference>
<dbReference type="Pfam" id="PF14291">
    <property type="entry name" value="DUF4371"/>
    <property type="match status" value="1"/>
</dbReference>
<dbReference type="GO" id="GO:0046983">
    <property type="term" value="F:protein dimerization activity"/>
    <property type="evidence" value="ECO:0007669"/>
    <property type="project" value="InterPro"/>
</dbReference>
<evidence type="ECO:0000259" key="3">
    <source>
        <dbReference type="Pfam" id="PF14291"/>
    </source>
</evidence>
<feature type="compositionally biased region" description="Polar residues" evidence="1">
    <location>
        <begin position="50"/>
        <end position="64"/>
    </location>
</feature>
<feature type="domain" description="DUF4371" evidence="3">
    <location>
        <begin position="215"/>
        <end position="373"/>
    </location>
</feature>
<dbReference type="PANTHER" id="PTHR45749">
    <property type="match status" value="1"/>
</dbReference>
<dbReference type="Ensembl" id="ENSCCRT00000081283.2">
    <property type="protein sequence ID" value="ENSCCRP00000074979.2"/>
    <property type="gene ID" value="ENSCCRG00000040523.2"/>
</dbReference>
<evidence type="ECO:0000313" key="5">
    <source>
        <dbReference type="Proteomes" id="UP001108240"/>
    </source>
</evidence>
<dbReference type="PANTHER" id="PTHR45749:SF21">
    <property type="entry name" value="DUF4371 DOMAIN-CONTAINING PROTEIN"/>
    <property type="match status" value="1"/>
</dbReference>
<keyword evidence="5" id="KW-1185">Reference proteome</keyword>
<dbReference type="GeneTree" id="ENSGT00940000162068"/>
<feature type="region of interest" description="Disordered" evidence="1">
    <location>
        <begin position="20"/>
        <end position="84"/>
    </location>
</feature>
<reference evidence="4" key="1">
    <citation type="submission" date="2025-08" db="UniProtKB">
        <authorList>
            <consortium name="Ensembl"/>
        </authorList>
    </citation>
    <scope>IDENTIFICATION</scope>
</reference>
<evidence type="ECO:0000313" key="4">
    <source>
        <dbReference type="Ensembl" id="ENSCCRP00000074979.2"/>
    </source>
</evidence>
<sequence length="785" mass="88377">MTQKRISNFFSKAPTAKRIREGGATSLDFTSDSSLCAAPPAESRRDEQRQLTQVSEPTTATLTMSHPHPSSPHADSQKADAGAQSFRPPLDYNFPVKKKSGESFARSCRASWFREWKWLEYISDSDGIVCGVCRSAVKSKLLCPTTDSLFLKDKGFSNWKKATEKIRDHEKSKTHLDATQRLAGLKNTPINALLSDAKAKEQRTARKILELIFSCVRFLGRQGLPLRGDANRDGVLWQLMQERVRDDPDLDKWLKRRDNWMSNNIQNEILELFAHDILRTIGATASKTDFFGLTADGTTDISGKEQFSISLQFSNDHLEVQNFFLGFYNAPDTTAEILFLCIKDVLVRLHLPLERLKGYCFDGASNMSGRFNGVQAKLKEVCPDSVFVHCANHSLDLVLQEVAREVRLVADTLNFVREVTVIINDSAKRKALYQSLFGAGDVVNLLGLCPTRWCVRVVSLSRLLACYGEMIQTFRSLESDKAVKGDTRAKIAGLLTKATTMRTVFGLFACVTLFTPCEAVARSLQGTKVTALGSMEAGKLLCKQLGTLRQDETITDLVAKTKQYAERYGLKPPHPVRSSKTPARFRYTQEEEANDQECSEVEVYPNVWKREMFEALDLVRSEVERRFDQVGIQVAAGREQAIIEAAQGKKVNVTSLKLTGFTRERLSHELDILRDICTGREVNTIRDVVSILQTMQPQTRSMLSEVEKLIKLCLCLPISVAASERSFSTLRRLKTWLRNTMSQERLTHLAIMNAHSDLLDEIDVSTLIKKFISRKTERRSTFGNT</sequence>
<dbReference type="InterPro" id="IPR008906">
    <property type="entry name" value="HATC_C_dom"/>
</dbReference>
<dbReference type="AlphaFoldDB" id="A0A8C1EJU9"/>
<protein>
    <submittedName>
        <fullName evidence="4">Uncharacterized protein</fullName>
    </submittedName>
</protein>
<name>A0A8C1EJU9_CYPCA</name>
<dbReference type="InterPro" id="IPR012337">
    <property type="entry name" value="RNaseH-like_sf"/>
</dbReference>
<evidence type="ECO:0000259" key="2">
    <source>
        <dbReference type="Pfam" id="PF05699"/>
    </source>
</evidence>
<dbReference type="SUPFAM" id="SSF53098">
    <property type="entry name" value="Ribonuclease H-like"/>
    <property type="match status" value="1"/>
</dbReference>
<dbReference type="InterPro" id="IPR025398">
    <property type="entry name" value="DUF4371"/>
</dbReference>
<reference evidence="4" key="2">
    <citation type="submission" date="2025-09" db="UniProtKB">
        <authorList>
            <consortium name="Ensembl"/>
        </authorList>
    </citation>
    <scope>IDENTIFICATION</scope>
</reference>
<feature type="domain" description="HAT C-terminal dimerisation" evidence="2">
    <location>
        <begin position="706"/>
        <end position="758"/>
    </location>
</feature>
<dbReference type="Pfam" id="PF05699">
    <property type="entry name" value="Dimer_Tnp_hAT"/>
    <property type="match status" value="1"/>
</dbReference>
<accession>A0A8C1EJU9</accession>
<proteinExistence type="predicted"/>
<evidence type="ECO:0000256" key="1">
    <source>
        <dbReference type="SAM" id="MobiDB-lite"/>
    </source>
</evidence>
<dbReference type="OMA" id="NDLMCGY"/>